<dbReference type="Proteomes" id="UP001143856">
    <property type="component" value="Unassembled WGS sequence"/>
</dbReference>
<dbReference type="EMBL" id="JAPDGR010000219">
    <property type="protein sequence ID" value="KAJ2993361.1"/>
    <property type="molecule type" value="Genomic_DNA"/>
</dbReference>
<gene>
    <name evidence="1" type="ORF">NUW58_g1863</name>
</gene>
<evidence type="ECO:0000313" key="1">
    <source>
        <dbReference type="EMBL" id="KAJ2993361.1"/>
    </source>
</evidence>
<evidence type="ECO:0000313" key="2">
    <source>
        <dbReference type="Proteomes" id="UP001143856"/>
    </source>
</evidence>
<reference evidence="1" key="1">
    <citation type="submission" date="2022-10" db="EMBL/GenBank/DDBJ databases">
        <title>Genome Sequence of Xylaria curta.</title>
        <authorList>
            <person name="Buettner E."/>
        </authorList>
    </citation>
    <scope>NUCLEOTIDE SEQUENCE</scope>
    <source>
        <strain evidence="1">Babe10</strain>
    </source>
</reference>
<keyword evidence="2" id="KW-1185">Reference proteome</keyword>
<sequence>MGGADEQRNSANMKGAALGKDVLGRDIRLYSADGKRNVNPDAQLRLTFSSPPTTGSVGKINVYDSKDKKLVDTLDFSIPFSPSPYGNGFTKANYTDTTQYQTNIIGGLDFYFYPILVRNNTATIYLHNNKLTYGRIHLVEIEPSVLKPEKGSFNGFNLERPWEFSTKTCRPSAGATRVVVAADGSGDFNTIQGAID</sequence>
<organism evidence="1 2">
    <name type="scientific">Xylaria curta</name>
    <dbReference type="NCBI Taxonomy" id="42375"/>
    <lineage>
        <taxon>Eukaryota</taxon>
        <taxon>Fungi</taxon>
        <taxon>Dikarya</taxon>
        <taxon>Ascomycota</taxon>
        <taxon>Pezizomycotina</taxon>
        <taxon>Sordariomycetes</taxon>
        <taxon>Xylariomycetidae</taxon>
        <taxon>Xylariales</taxon>
        <taxon>Xylariaceae</taxon>
        <taxon>Xylaria</taxon>
    </lineage>
</organism>
<proteinExistence type="predicted"/>
<name>A0ACC1PJY3_9PEZI</name>
<protein>
    <submittedName>
        <fullName evidence="1">Uncharacterized protein</fullName>
    </submittedName>
</protein>
<accession>A0ACC1PJY3</accession>
<comment type="caution">
    <text evidence="1">The sequence shown here is derived from an EMBL/GenBank/DDBJ whole genome shotgun (WGS) entry which is preliminary data.</text>
</comment>